<dbReference type="VEuPathDB" id="FungiDB:ASPTUDRAFT_188808"/>
<protein>
    <submittedName>
        <fullName evidence="2">Uncharacterized protein</fullName>
    </submittedName>
</protein>
<feature type="transmembrane region" description="Helical" evidence="1">
    <location>
        <begin position="38"/>
        <end position="62"/>
    </location>
</feature>
<sequence length="280" mass="30611">MAVSLLALSISGGFIAMFSIIVLQTCQTHSFTHGVTKILFFGLAHLVCGFGVFAPLCFTLIGTPLSSFSFTSHRSSRPSPTAYAQSIIPGISIGYILPIMIMALPCPTIISPETKQQAILFWHGWPFYLPVTMFIHHVMIGQLQNVQLGAEVAARRGTQLVHRFGFLCSYLCHITSVAIVIASYIPGAIPRASLSFGEEVGDNLIMVIERGMTDILKWDYAMAAASAMVWALDARIKRIQAKGKQVSRNDYLQMCWDVFVGSVMDGPCSVALRISLGMDE</sequence>
<feature type="transmembrane region" description="Helical" evidence="1">
    <location>
        <begin position="6"/>
        <end position="26"/>
    </location>
</feature>
<proteinExistence type="predicted"/>
<organism evidence="2 3">
    <name type="scientific">Aspergillus tubingensis (strain CBS 134.48)</name>
    <dbReference type="NCBI Taxonomy" id="767770"/>
    <lineage>
        <taxon>Eukaryota</taxon>
        <taxon>Fungi</taxon>
        <taxon>Dikarya</taxon>
        <taxon>Ascomycota</taxon>
        <taxon>Pezizomycotina</taxon>
        <taxon>Eurotiomycetes</taxon>
        <taxon>Eurotiomycetidae</taxon>
        <taxon>Eurotiales</taxon>
        <taxon>Aspergillaceae</taxon>
        <taxon>Aspergillus</taxon>
        <taxon>Aspergillus subgen. Circumdati</taxon>
    </lineage>
</organism>
<evidence type="ECO:0000313" key="3">
    <source>
        <dbReference type="Proteomes" id="UP000184304"/>
    </source>
</evidence>
<feature type="transmembrane region" description="Helical" evidence="1">
    <location>
        <begin position="118"/>
        <end position="140"/>
    </location>
</feature>
<evidence type="ECO:0000256" key="1">
    <source>
        <dbReference type="SAM" id="Phobius"/>
    </source>
</evidence>
<dbReference type="STRING" id="767770.A0A1L9N5X2"/>
<accession>A0A1L9N5X2</accession>
<feature type="transmembrane region" description="Helical" evidence="1">
    <location>
        <begin position="160"/>
        <end position="185"/>
    </location>
</feature>
<reference evidence="3" key="1">
    <citation type="journal article" date="2017" name="Genome Biol.">
        <title>Comparative genomics reveals high biological diversity and specific adaptations in the industrially and medically important fungal genus Aspergillus.</title>
        <authorList>
            <person name="de Vries R.P."/>
            <person name="Riley R."/>
            <person name="Wiebenga A."/>
            <person name="Aguilar-Osorio G."/>
            <person name="Amillis S."/>
            <person name="Uchima C.A."/>
            <person name="Anderluh G."/>
            <person name="Asadollahi M."/>
            <person name="Askin M."/>
            <person name="Barry K."/>
            <person name="Battaglia E."/>
            <person name="Bayram O."/>
            <person name="Benocci T."/>
            <person name="Braus-Stromeyer S.A."/>
            <person name="Caldana C."/>
            <person name="Canovas D."/>
            <person name="Cerqueira G.C."/>
            <person name="Chen F."/>
            <person name="Chen W."/>
            <person name="Choi C."/>
            <person name="Clum A."/>
            <person name="Dos Santos R.A."/>
            <person name="Damasio A.R."/>
            <person name="Diallinas G."/>
            <person name="Emri T."/>
            <person name="Fekete E."/>
            <person name="Flipphi M."/>
            <person name="Freyberg S."/>
            <person name="Gallo A."/>
            <person name="Gournas C."/>
            <person name="Habgood R."/>
            <person name="Hainaut M."/>
            <person name="Harispe M.L."/>
            <person name="Henrissat B."/>
            <person name="Hilden K.S."/>
            <person name="Hope R."/>
            <person name="Hossain A."/>
            <person name="Karabika E."/>
            <person name="Karaffa L."/>
            <person name="Karanyi Z."/>
            <person name="Krasevec N."/>
            <person name="Kuo A."/>
            <person name="Kusch H."/>
            <person name="LaButti K."/>
            <person name="Lagendijk E.L."/>
            <person name="Lapidus A."/>
            <person name="Levasseur A."/>
            <person name="Lindquist E."/>
            <person name="Lipzen A."/>
            <person name="Logrieco A.F."/>
            <person name="MacCabe A."/>
            <person name="Maekelae M.R."/>
            <person name="Malavazi I."/>
            <person name="Melin P."/>
            <person name="Meyer V."/>
            <person name="Mielnichuk N."/>
            <person name="Miskei M."/>
            <person name="Molnar A.P."/>
            <person name="Mule G."/>
            <person name="Ngan C.Y."/>
            <person name="Orejas M."/>
            <person name="Orosz E."/>
            <person name="Ouedraogo J.P."/>
            <person name="Overkamp K.M."/>
            <person name="Park H.-S."/>
            <person name="Perrone G."/>
            <person name="Piumi F."/>
            <person name="Punt P.J."/>
            <person name="Ram A.F."/>
            <person name="Ramon A."/>
            <person name="Rauscher S."/>
            <person name="Record E."/>
            <person name="Riano-Pachon D.M."/>
            <person name="Robert V."/>
            <person name="Roehrig J."/>
            <person name="Ruller R."/>
            <person name="Salamov A."/>
            <person name="Salih N.S."/>
            <person name="Samson R.A."/>
            <person name="Sandor E."/>
            <person name="Sanguinetti M."/>
            <person name="Schuetze T."/>
            <person name="Sepcic K."/>
            <person name="Shelest E."/>
            <person name="Sherlock G."/>
            <person name="Sophianopoulou V."/>
            <person name="Squina F.M."/>
            <person name="Sun H."/>
            <person name="Susca A."/>
            <person name="Todd R.B."/>
            <person name="Tsang A."/>
            <person name="Unkles S.E."/>
            <person name="van de Wiele N."/>
            <person name="van Rossen-Uffink D."/>
            <person name="Oliveira J.V."/>
            <person name="Vesth T.C."/>
            <person name="Visser J."/>
            <person name="Yu J.-H."/>
            <person name="Zhou M."/>
            <person name="Andersen M.R."/>
            <person name="Archer D.B."/>
            <person name="Baker S.E."/>
            <person name="Benoit I."/>
            <person name="Brakhage A.A."/>
            <person name="Braus G.H."/>
            <person name="Fischer R."/>
            <person name="Frisvad J.C."/>
            <person name="Goldman G.H."/>
            <person name="Houbraken J."/>
            <person name="Oakley B."/>
            <person name="Pocsi I."/>
            <person name="Scazzocchio C."/>
            <person name="Seiboth B."/>
            <person name="vanKuyk P.A."/>
            <person name="Wortman J."/>
            <person name="Dyer P.S."/>
            <person name="Grigoriev I.V."/>
        </authorList>
    </citation>
    <scope>NUCLEOTIDE SEQUENCE [LARGE SCALE GENOMIC DNA]</scope>
    <source>
        <strain evidence="3">CBS 134.48</strain>
    </source>
</reference>
<dbReference type="EMBL" id="KV878198">
    <property type="protein sequence ID" value="OJI84703.1"/>
    <property type="molecule type" value="Genomic_DNA"/>
</dbReference>
<name>A0A1L9N5X2_ASPTC</name>
<keyword evidence="3" id="KW-1185">Reference proteome</keyword>
<keyword evidence="1" id="KW-1133">Transmembrane helix</keyword>
<keyword evidence="1" id="KW-0472">Membrane</keyword>
<evidence type="ECO:0000313" key="2">
    <source>
        <dbReference type="EMBL" id="OJI84703.1"/>
    </source>
</evidence>
<keyword evidence="1" id="KW-0812">Transmembrane</keyword>
<dbReference type="AlphaFoldDB" id="A0A1L9N5X2"/>
<feature type="transmembrane region" description="Helical" evidence="1">
    <location>
        <begin position="82"/>
        <end position="106"/>
    </location>
</feature>
<dbReference type="OMA" id="MIMALPC"/>
<dbReference type="Proteomes" id="UP000184304">
    <property type="component" value="Unassembled WGS sequence"/>
</dbReference>
<gene>
    <name evidence="2" type="ORF">ASPTUDRAFT_188808</name>
</gene>